<accession>A0ABY6CBD9</accession>
<keyword evidence="2" id="KW-1185">Reference proteome</keyword>
<gene>
    <name evidence="1" type="ORF">N8A98_15060</name>
</gene>
<evidence type="ECO:0000313" key="2">
    <source>
        <dbReference type="Proteomes" id="UP001061862"/>
    </source>
</evidence>
<name>A0ABY6CBD9_9HYPH</name>
<dbReference type="Proteomes" id="UP001061862">
    <property type="component" value="Chromosome"/>
</dbReference>
<proteinExistence type="predicted"/>
<evidence type="ECO:0000313" key="1">
    <source>
        <dbReference type="EMBL" id="UXN68571.1"/>
    </source>
</evidence>
<sequence>MSTKPHLSQRAIVAYNRLSREVAALNYLVRISKPSGTLGETGRICLDRALRIANRLYRREPGMPFFGRIDTREPLTQADLALMVARLSVAGMAFEERYAHLTAPGLAAQAPRLSADGLPSPHA</sequence>
<reference evidence="1 2" key="1">
    <citation type="submission" date="2022-09" db="EMBL/GenBank/DDBJ databases">
        <title>Interaction between co-microsymbionts with complementary sets of symbiotic genes in legume-rhizobium systems.</title>
        <authorList>
            <person name="Safronova V."/>
            <person name="Sazanova A."/>
            <person name="Afonin A."/>
            <person name="Chirak E."/>
        </authorList>
    </citation>
    <scope>NUCLEOTIDE SEQUENCE [LARGE SCALE GENOMIC DNA]</scope>
    <source>
        <strain evidence="1 2">A18/4-1</strain>
    </source>
</reference>
<dbReference type="RefSeq" id="WP_262166470.1">
    <property type="nucleotide sequence ID" value="NZ_CP104965.1"/>
</dbReference>
<dbReference type="EMBL" id="CP104965">
    <property type="protein sequence ID" value="UXN68571.1"/>
    <property type="molecule type" value="Genomic_DNA"/>
</dbReference>
<organism evidence="1 2">
    <name type="scientific">Devosia neptuniae</name>
    <dbReference type="NCBI Taxonomy" id="191302"/>
    <lineage>
        <taxon>Bacteria</taxon>
        <taxon>Pseudomonadati</taxon>
        <taxon>Pseudomonadota</taxon>
        <taxon>Alphaproteobacteria</taxon>
        <taxon>Hyphomicrobiales</taxon>
        <taxon>Devosiaceae</taxon>
        <taxon>Devosia</taxon>
    </lineage>
</organism>
<protein>
    <submittedName>
        <fullName evidence="1">Uncharacterized protein</fullName>
    </submittedName>
</protein>